<feature type="region of interest" description="Disordered" evidence="1">
    <location>
        <begin position="137"/>
        <end position="159"/>
    </location>
</feature>
<evidence type="ECO:0000313" key="2">
    <source>
        <dbReference type="EMBL" id="GIY36403.1"/>
    </source>
</evidence>
<evidence type="ECO:0000256" key="1">
    <source>
        <dbReference type="SAM" id="MobiDB-lite"/>
    </source>
</evidence>
<evidence type="ECO:0000313" key="3">
    <source>
        <dbReference type="Proteomes" id="UP001054945"/>
    </source>
</evidence>
<accession>A0AAV4SPU9</accession>
<sequence>MEKRQCTIGRNACWLGINVNYHLSYWWKLTEFISTGHLNVDIHNTGLAEFTHTGLTEFINTGLTELINTGLTEFINTGILNVDIINTGLAEFIHTGLTEFTNTGFLDVEFINTELVPNPMTSPIRKVDKRDTVHFKPPLLSERVPPPSLMADDKAPFEG</sequence>
<dbReference type="AlphaFoldDB" id="A0AAV4SPU9"/>
<gene>
    <name evidence="2" type="ORF">CEXT_638321</name>
</gene>
<dbReference type="EMBL" id="BPLR01010042">
    <property type="protein sequence ID" value="GIY36403.1"/>
    <property type="molecule type" value="Genomic_DNA"/>
</dbReference>
<name>A0AAV4SPU9_CAEEX</name>
<reference evidence="2 3" key="1">
    <citation type="submission" date="2021-06" db="EMBL/GenBank/DDBJ databases">
        <title>Caerostris extrusa draft genome.</title>
        <authorList>
            <person name="Kono N."/>
            <person name="Arakawa K."/>
        </authorList>
    </citation>
    <scope>NUCLEOTIDE SEQUENCE [LARGE SCALE GENOMIC DNA]</scope>
</reference>
<comment type="caution">
    <text evidence="2">The sequence shown here is derived from an EMBL/GenBank/DDBJ whole genome shotgun (WGS) entry which is preliminary data.</text>
</comment>
<protein>
    <submittedName>
        <fullName evidence="2">Uncharacterized protein</fullName>
    </submittedName>
</protein>
<dbReference type="Proteomes" id="UP001054945">
    <property type="component" value="Unassembled WGS sequence"/>
</dbReference>
<proteinExistence type="predicted"/>
<keyword evidence="3" id="KW-1185">Reference proteome</keyword>
<organism evidence="2 3">
    <name type="scientific">Caerostris extrusa</name>
    <name type="common">Bark spider</name>
    <name type="synonym">Caerostris bankana</name>
    <dbReference type="NCBI Taxonomy" id="172846"/>
    <lineage>
        <taxon>Eukaryota</taxon>
        <taxon>Metazoa</taxon>
        <taxon>Ecdysozoa</taxon>
        <taxon>Arthropoda</taxon>
        <taxon>Chelicerata</taxon>
        <taxon>Arachnida</taxon>
        <taxon>Araneae</taxon>
        <taxon>Araneomorphae</taxon>
        <taxon>Entelegynae</taxon>
        <taxon>Araneoidea</taxon>
        <taxon>Araneidae</taxon>
        <taxon>Caerostris</taxon>
    </lineage>
</organism>